<comment type="caution">
    <text evidence="19">The sequence shown here is derived from an EMBL/GenBank/DDBJ whole genome shotgun (WGS) entry which is preliminary data.</text>
</comment>
<evidence type="ECO:0000256" key="7">
    <source>
        <dbReference type="ARBA" id="ARBA00022630"/>
    </source>
</evidence>
<evidence type="ECO:0000256" key="1">
    <source>
        <dbReference type="ARBA" id="ARBA00001970"/>
    </source>
</evidence>
<dbReference type="GO" id="GO:0046210">
    <property type="term" value="P:nitric oxide catabolic process"/>
    <property type="evidence" value="ECO:0007669"/>
    <property type="project" value="TreeGrafter"/>
</dbReference>
<evidence type="ECO:0000313" key="19">
    <source>
        <dbReference type="EMBL" id="KAJ9149301.1"/>
    </source>
</evidence>
<protein>
    <recommendedName>
        <fullName evidence="4">nitric oxide dioxygenase</fullName>
        <ecNumber evidence="4">1.14.12.17</ecNumber>
    </recommendedName>
</protein>
<evidence type="ECO:0000256" key="9">
    <source>
        <dbReference type="ARBA" id="ARBA00022827"/>
    </source>
</evidence>
<feature type="region of interest" description="Disordered" evidence="16">
    <location>
        <begin position="1"/>
        <end position="20"/>
    </location>
</feature>
<dbReference type="Gene3D" id="3.40.50.80">
    <property type="entry name" value="Nucleotide-binding domain of ferredoxin-NADP reductase (FNR) module"/>
    <property type="match status" value="1"/>
</dbReference>
<dbReference type="Pfam" id="PF00175">
    <property type="entry name" value="NAD_binding_1"/>
    <property type="match status" value="1"/>
</dbReference>
<dbReference type="InterPro" id="IPR001433">
    <property type="entry name" value="OxRdtase_FAD/NAD-bd"/>
</dbReference>
<dbReference type="SUPFAM" id="SSF63380">
    <property type="entry name" value="Riboflavin synthase domain-like"/>
    <property type="match status" value="1"/>
</dbReference>
<proteinExistence type="inferred from homology"/>
<evidence type="ECO:0000256" key="10">
    <source>
        <dbReference type="ARBA" id="ARBA00022857"/>
    </source>
</evidence>
<keyword evidence="6" id="KW-0349">Heme</keyword>
<dbReference type="EMBL" id="JANBVO010000010">
    <property type="protein sequence ID" value="KAJ9149301.1"/>
    <property type="molecule type" value="Genomic_DNA"/>
</dbReference>
<dbReference type="GO" id="GO:0009636">
    <property type="term" value="P:response to toxic substance"/>
    <property type="evidence" value="ECO:0007669"/>
    <property type="project" value="UniProtKB-KW"/>
</dbReference>
<dbReference type="GO" id="GO:0019825">
    <property type="term" value="F:oxygen binding"/>
    <property type="evidence" value="ECO:0007669"/>
    <property type="project" value="InterPro"/>
</dbReference>
<sequence length="436" mass="47964">MAAADVQIRPSQPETKATTFELPQSAPLTPSQIAIVKATAPVLKEHGVTITTLFYNNMINAHPELRDIFSHTSQVTGRQPRALAASVLAYAEHVDDLPALRHAVERIAQKHVSLTVQPAQYDIVGKFLMEAIGQVLGAAATPDIVDAWTAAYGALASVFITREEQLYSAHEKWRGWRKFRIVRREREADRITSFYFAPSDGAAPLPAYLPGQYVSVQVRVPELGYLQSRQYSLSEAPRAGGAYYRVSVKREHDDALGKDGLVSNLLHDKYQVGDEVELTHPAGEFVVDPDDETKVGAPAVLISAGVGATPLLAILDSLTRVEGGEAVSTKRPLSWIHTSRSAASMPFAEEVKQKTERAGGKVATHVALREEGEKRLDVLDLKDREELLFLGDKRAEYYICGPEAFMLDLRRKLEGLGVDKNRIFLELFATGDVPSE</sequence>
<dbReference type="GO" id="GO:0071500">
    <property type="term" value="P:cellular response to nitrosative stress"/>
    <property type="evidence" value="ECO:0007669"/>
    <property type="project" value="TreeGrafter"/>
</dbReference>
<dbReference type="SUPFAM" id="SSF46458">
    <property type="entry name" value="Globin-like"/>
    <property type="match status" value="1"/>
</dbReference>
<keyword evidence="8" id="KW-0479">Metal-binding</keyword>
<dbReference type="SUPFAM" id="SSF52343">
    <property type="entry name" value="Ferredoxin reductase-like, C-terminal NADP-linked domain"/>
    <property type="match status" value="1"/>
</dbReference>
<dbReference type="InterPro" id="IPR012292">
    <property type="entry name" value="Globin/Proto"/>
</dbReference>
<evidence type="ECO:0000256" key="11">
    <source>
        <dbReference type="ARBA" id="ARBA00023002"/>
    </source>
</evidence>
<dbReference type="PROSITE" id="PS51384">
    <property type="entry name" value="FAD_FR"/>
    <property type="match status" value="1"/>
</dbReference>
<keyword evidence="13" id="KW-0520">NAD</keyword>
<feature type="domain" description="Globin" evidence="17">
    <location>
        <begin position="27"/>
        <end position="164"/>
    </location>
</feature>
<evidence type="ECO:0000256" key="8">
    <source>
        <dbReference type="ARBA" id="ARBA00022723"/>
    </source>
</evidence>
<reference evidence="19" key="1">
    <citation type="submission" date="2022-07" db="EMBL/GenBank/DDBJ databases">
        <title>Fungi with potential for degradation of polypropylene.</title>
        <authorList>
            <person name="Gostincar C."/>
        </authorList>
    </citation>
    <scope>NUCLEOTIDE SEQUENCE</scope>
    <source>
        <strain evidence="19">EXF-13308</strain>
    </source>
</reference>
<evidence type="ECO:0000256" key="2">
    <source>
        <dbReference type="ARBA" id="ARBA00001974"/>
    </source>
</evidence>
<keyword evidence="5" id="KW-0216">Detoxification</keyword>
<keyword evidence="9" id="KW-0274">FAD</keyword>
<comment type="similarity">
    <text evidence="3">In the C-terminal section; belongs to the flavoprotein pyridine nucleotide cytochrome reductase family.</text>
</comment>
<dbReference type="Proteomes" id="UP001174694">
    <property type="component" value="Unassembled WGS sequence"/>
</dbReference>
<keyword evidence="10" id="KW-0521">NADP</keyword>
<dbReference type="Gene3D" id="1.10.490.10">
    <property type="entry name" value="Globins"/>
    <property type="match status" value="1"/>
</dbReference>
<comment type="catalytic activity">
    <reaction evidence="14">
        <text>2 nitric oxide + NADH + 2 O2 = 2 nitrate + NAD(+) + H(+)</text>
        <dbReference type="Rhea" id="RHEA:19469"/>
        <dbReference type="ChEBI" id="CHEBI:15378"/>
        <dbReference type="ChEBI" id="CHEBI:15379"/>
        <dbReference type="ChEBI" id="CHEBI:16480"/>
        <dbReference type="ChEBI" id="CHEBI:17632"/>
        <dbReference type="ChEBI" id="CHEBI:57540"/>
        <dbReference type="ChEBI" id="CHEBI:57945"/>
        <dbReference type="EC" id="1.14.12.17"/>
    </reaction>
</comment>
<feature type="domain" description="FAD-binding FR-type" evidence="18">
    <location>
        <begin position="174"/>
        <end position="288"/>
    </location>
</feature>
<gene>
    <name evidence="19" type="ORF">NKR23_g4249</name>
</gene>
<organism evidence="19 20">
    <name type="scientific">Pleurostoma richardsiae</name>
    <dbReference type="NCBI Taxonomy" id="41990"/>
    <lineage>
        <taxon>Eukaryota</taxon>
        <taxon>Fungi</taxon>
        <taxon>Dikarya</taxon>
        <taxon>Ascomycota</taxon>
        <taxon>Pezizomycotina</taxon>
        <taxon>Sordariomycetes</taxon>
        <taxon>Sordariomycetidae</taxon>
        <taxon>Calosphaeriales</taxon>
        <taxon>Pleurostomataceae</taxon>
        <taxon>Pleurostoma</taxon>
    </lineage>
</organism>
<evidence type="ECO:0000256" key="6">
    <source>
        <dbReference type="ARBA" id="ARBA00022617"/>
    </source>
</evidence>
<keyword evidence="20" id="KW-1185">Reference proteome</keyword>
<evidence type="ECO:0000259" key="17">
    <source>
        <dbReference type="PROSITE" id="PS01033"/>
    </source>
</evidence>
<dbReference type="Pfam" id="PF00042">
    <property type="entry name" value="Globin"/>
    <property type="match status" value="1"/>
</dbReference>
<evidence type="ECO:0000256" key="12">
    <source>
        <dbReference type="ARBA" id="ARBA00023004"/>
    </source>
</evidence>
<dbReference type="PANTHER" id="PTHR43396:SF3">
    <property type="entry name" value="FLAVOHEMOPROTEIN"/>
    <property type="match status" value="1"/>
</dbReference>
<dbReference type="GO" id="GO:0071949">
    <property type="term" value="F:FAD binding"/>
    <property type="evidence" value="ECO:0007669"/>
    <property type="project" value="TreeGrafter"/>
</dbReference>
<dbReference type="InterPro" id="IPR017938">
    <property type="entry name" value="Riboflavin_synthase-like_b-brl"/>
</dbReference>
<dbReference type="CDD" id="cd08922">
    <property type="entry name" value="FHb-globin"/>
    <property type="match status" value="1"/>
</dbReference>
<keyword evidence="12" id="KW-0408">Iron</keyword>
<dbReference type="FunFam" id="1.10.490.10:FF:000003">
    <property type="entry name" value="Flavohemoprotein"/>
    <property type="match status" value="1"/>
</dbReference>
<comment type="cofactor">
    <cofactor evidence="2">
        <name>FAD</name>
        <dbReference type="ChEBI" id="CHEBI:57692"/>
    </cofactor>
</comment>
<dbReference type="GO" id="GO:0020037">
    <property type="term" value="F:heme binding"/>
    <property type="evidence" value="ECO:0007669"/>
    <property type="project" value="InterPro"/>
</dbReference>
<evidence type="ECO:0000313" key="20">
    <source>
        <dbReference type="Proteomes" id="UP001174694"/>
    </source>
</evidence>
<dbReference type="FunFam" id="2.40.30.10:FF:000034">
    <property type="entry name" value="Flavohemoprotein"/>
    <property type="match status" value="1"/>
</dbReference>
<dbReference type="PROSITE" id="PS01033">
    <property type="entry name" value="GLOBIN"/>
    <property type="match status" value="1"/>
</dbReference>
<accession>A0AA38RJ82</accession>
<keyword evidence="7" id="KW-0285">Flavoprotein</keyword>
<evidence type="ECO:0000256" key="14">
    <source>
        <dbReference type="ARBA" id="ARBA00048649"/>
    </source>
</evidence>
<dbReference type="AlphaFoldDB" id="A0AA38RJ82"/>
<dbReference type="GO" id="GO:0008941">
    <property type="term" value="F:nitric oxide dioxygenase NAD(P)H activity"/>
    <property type="evidence" value="ECO:0007669"/>
    <property type="project" value="UniProtKB-EC"/>
</dbReference>
<dbReference type="InterPro" id="IPR000971">
    <property type="entry name" value="Globin"/>
</dbReference>
<evidence type="ECO:0000256" key="3">
    <source>
        <dbReference type="ARBA" id="ARBA00006401"/>
    </source>
</evidence>
<evidence type="ECO:0000256" key="5">
    <source>
        <dbReference type="ARBA" id="ARBA00022575"/>
    </source>
</evidence>
<dbReference type="CDD" id="cd06184">
    <property type="entry name" value="flavohem_like_fad_nad_binding"/>
    <property type="match status" value="1"/>
</dbReference>
<evidence type="ECO:0000256" key="4">
    <source>
        <dbReference type="ARBA" id="ARBA00012229"/>
    </source>
</evidence>
<dbReference type="GO" id="GO:0046872">
    <property type="term" value="F:metal ion binding"/>
    <property type="evidence" value="ECO:0007669"/>
    <property type="project" value="UniProtKB-KW"/>
</dbReference>
<feature type="compositionally biased region" description="Polar residues" evidence="16">
    <location>
        <begin position="9"/>
        <end position="20"/>
    </location>
</feature>
<dbReference type="PANTHER" id="PTHR43396">
    <property type="entry name" value="FLAVOHEMOPROTEIN"/>
    <property type="match status" value="1"/>
</dbReference>
<dbReference type="InterPro" id="IPR009050">
    <property type="entry name" value="Globin-like_sf"/>
</dbReference>
<comment type="catalytic activity">
    <reaction evidence="15">
        <text>2 nitric oxide + NADPH + 2 O2 = 2 nitrate + NADP(+) + H(+)</text>
        <dbReference type="Rhea" id="RHEA:19465"/>
        <dbReference type="ChEBI" id="CHEBI:15378"/>
        <dbReference type="ChEBI" id="CHEBI:15379"/>
        <dbReference type="ChEBI" id="CHEBI:16480"/>
        <dbReference type="ChEBI" id="CHEBI:17632"/>
        <dbReference type="ChEBI" id="CHEBI:57783"/>
        <dbReference type="ChEBI" id="CHEBI:58349"/>
        <dbReference type="EC" id="1.14.12.17"/>
    </reaction>
</comment>
<dbReference type="EC" id="1.14.12.17" evidence="4"/>
<name>A0AA38RJ82_9PEZI</name>
<dbReference type="InterPro" id="IPR017927">
    <property type="entry name" value="FAD-bd_FR_type"/>
</dbReference>
<evidence type="ECO:0000256" key="16">
    <source>
        <dbReference type="SAM" id="MobiDB-lite"/>
    </source>
</evidence>
<dbReference type="InterPro" id="IPR039261">
    <property type="entry name" value="FNR_nucleotide-bd"/>
</dbReference>
<evidence type="ECO:0000256" key="15">
    <source>
        <dbReference type="ARBA" id="ARBA00049433"/>
    </source>
</evidence>
<evidence type="ECO:0000259" key="18">
    <source>
        <dbReference type="PROSITE" id="PS51384"/>
    </source>
</evidence>
<comment type="cofactor">
    <cofactor evidence="1">
        <name>heme b</name>
        <dbReference type="ChEBI" id="CHEBI:60344"/>
    </cofactor>
</comment>
<keyword evidence="11" id="KW-0560">Oxidoreductase</keyword>
<evidence type="ECO:0000256" key="13">
    <source>
        <dbReference type="ARBA" id="ARBA00023027"/>
    </source>
</evidence>
<dbReference type="Gene3D" id="2.40.30.10">
    <property type="entry name" value="Translation factors"/>
    <property type="match status" value="1"/>
</dbReference>